<keyword evidence="5 10" id="KW-0378">Hydrolase</keyword>
<keyword evidence="7 10" id="KW-0546">Nucleotide metabolism</keyword>
<dbReference type="GO" id="GO:0017111">
    <property type="term" value="F:ribonucleoside triphosphate phosphatase activity"/>
    <property type="evidence" value="ECO:0007669"/>
    <property type="project" value="InterPro"/>
</dbReference>
<feature type="binding site" evidence="10">
    <location>
        <position position="44"/>
    </location>
    <ligand>
        <name>Mg(2+)</name>
        <dbReference type="ChEBI" id="CHEBI:18420"/>
    </ligand>
</feature>
<evidence type="ECO:0000313" key="12">
    <source>
        <dbReference type="EMBL" id="CBX26727.1"/>
    </source>
</evidence>
<feature type="active site" description="Proton acceptor" evidence="10">
    <location>
        <position position="73"/>
    </location>
</feature>
<evidence type="ECO:0000256" key="10">
    <source>
        <dbReference type="HAMAP-Rule" id="MF_01405"/>
    </source>
</evidence>
<dbReference type="PANTHER" id="PTHR11067">
    <property type="entry name" value="INOSINE TRIPHOSPHATE PYROPHOSPHATASE/HAM1 PROTEIN"/>
    <property type="match status" value="1"/>
</dbReference>
<dbReference type="AlphaFoldDB" id="E1Y833"/>
<dbReference type="Gene3D" id="3.90.950.10">
    <property type="match status" value="1"/>
</dbReference>
<reference evidence="12" key="1">
    <citation type="journal article" date="2011" name="Environ. Microbiol.">
        <title>Genomic insights into the metabolic potential of the polycyclic aromatic hydrocarbon degrading sulfate-reducing Deltaproteobacterium N47.</title>
        <authorList>
            <person name="Bergmann F."/>
            <person name="Selesi D."/>
            <person name="Weinmaier T."/>
            <person name="Tischler P."/>
            <person name="Rattei T."/>
            <person name="Meckenstock R.U."/>
        </authorList>
    </citation>
    <scope>NUCLEOTIDE SEQUENCE</scope>
</reference>
<evidence type="ECO:0000256" key="4">
    <source>
        <dbReference type="ARBA" id="ARBA00022741"/>
    </source>
</evidence>
<feature type="binding site" evidence="10">
    <location>
        <begin position="11"/>
        <end position="16"/>
    </location>
    <ligand>
        <name>substrate</name>
    </ligand>
</feature>
<dbReference type="InterPro" id="IPR020922">
    <property type="entry name" value="dITP/XTP_pyrophosphatase"/>
</dbReference>
<dbReference type="GO" id="GO:0009146">
    <property type="term" value="P:purine nucleoside triphosphate catabolic process"/>
    <property type="evidence" value="ECO:0007669"/>
    <property type="project" value="UniProtKB-UniRule"/>
</dbReference>
<comment type="cofactor">
    <cofactor evidence="10">
        <name>Mg(2+)</name>
        <dbReference type="ChEBI" id="CHEBI:18420"/>
    </cofactor>
    <text evidence="10">Binds 1 Mg(2+) ion per subunit.</text>
</comment>
<feature type="binding site" evidence="10">
    <location>
        <begin position="154"/>
        <end position="157"/>
    </location>
    <ligand>
        <name>substrate</name>
    </ligand>
</feature>
<dbReference type="GO" id="GO:0036222">
    <property type="term" value="F:XTP diphosphatase activity"/>
    <property type="evidence" value="ECO:0007669"/>
    <property type="project" value="UniProtKB-UniRule"/>
</dbReference>
<dbReference type="GO" id="GO:0005829">
    <property type="term" value="C:cytosol"/>
    <property type="evidence" value="ECO:0007669"/>
    <property type="project" value="TreeGrafter"/>
</dbReference>
<accession>E1Y833</accession>
<dbReference type="NCBIfam" id="NF011397">
    <property type="entry name" value="PRK14822.1"/>
    <property type="match status" value="1"/>
</dbReference>
<comment type="catalytic activity">
    <reaction evidence="9 10">
        <text>XTP + H2O = XMP + diphosphate + H(+)</text>
        <dbReference type="Rhea" id="RHEA:28610"/>
        <dbReference type="ChEBI" id="CHEBI:15377"/>
        <dbReference type="ChEBI" id="CHEBI:15378"/>
        <dbReference type="ChEBI" id="CHEBI:33019"/>
        <dbReference type="ChEBI" id="CHEBI:57464"/>
        <dbReference type="ChEBI" id="CHEBI:61314"/>
        <dbReference type="EC" id="3.6.1.66"/>
    </reaction>
</comment>
<feature type="binding site" evidence="10">
    <location>
        <position position="73"/>
    </location>
    <ligand>
        <name>Mg(2+)</name>
        <dbReference type="ChEBI" id="CHEBI:18420"/>
    </ligand>
</feature>
<comment type="catalytic activity">
    <reaction evidence="8 10">
        <text>dITP + H2O = dIMP + diphosphate + H(+)</text>
        <dbReference type="Rhea" id="RHEA:28342"/>
        <dbReference type="ChEBI" id="CHEBI:15377"/>
        <dbReference type="ChEBI" id="CHEBI:15378"/>
        <dbReference type="ChEBI" id="CHEBI:33019"/>
        <dbReference type="ChEBI" id="CHEBI:61194"/>
        <dbReference type="ChEBI" id="CHEBI:61382"/>
        <dbReference type="EC" id="3.6.1.66"/>
    </reaction>
</comment>
<feature type="binding site" evidence="10">
    <location>
        <begin position="182"/>
        <end position="183"/>
    </location>
    <ligand>
        <name>substrate</name>
    </ligand>
</feature>
<evidence type="ECO:0000256" key="1">
    <source>
        <dbReference type="ARBA" id="ARBA00008023"/>
    </source>
</evidence>
<keyword evidence="4 10" id="KW-0547">Nucleotide-binding</keyword>
<protein>
    <recommendedName>
        <fullName evidence="10">dITP/XTP pyrophosphatase</fullName>
        <ecNumber evidence="10">3.6.1.66</ecNumber>
    </recommendedName>
    <alternativeName>
        <fullName evidence="10">Non-canonical purine NTP pyrophosphatase</fullName>
    </alternativeName>
    <alternativeName>
        <fullName evidence="10">Non-standard purine NTP pyrophosphatase</fullName>
    </alternativeName>
    <alternativeName>
        <fullName evidence="10">Nucleoside-triphosphate diphosphatase</fullName>
    </alternativeName>
    <alternativeName>
        <fullName evidence="10">Nucleoside-triphosphate pyrophosphatase</fullName>
        <shortName evidence="10">NTPase</shortName>
    </alternativeName>
</protein>
<keyword evidence="6 10" id="KW-0460">Magnesium</keyword>
<evidence type="ECO:0000256" key="7">
    <source>
        <dbReference type="ARBA" id="ARBA00023080"/>
    </source>
</evidence>
<dbReference type="SUPFAM" id="SSF52972">
    <property type="entry name" value="ITPase-like"/>
    <property type="match status" value="1"/>
</dbReference>
<comment type="catalytic activity">
    <reaction evidence="10">
        <text>ITP + H2O = IMP + diphosphate + H(+)</text>
        <dbReference type="Rhea" id="RHEA:29399"/>
        <dbReference type="ChEBI" id="CHEBI:15377"/>
        <dbReference type="ChEBI" id="CHEBI:15378"/>
        <dbReference type="ChEBI" id="CHEBI:33019"/>
        <dbReference type="ChEBI" id="CHEBI:58053"/>
        <dbReference type="ChEBI" id="CHEBI:61402"/>
        <dbReference type="EC" id="3.6.1.66"/>
    </reaction>
</comment>
<evidence type="ECO:0000256" key="5">
    <source>
        <dbReference type="ARBA" id="ARBA00022801"/>
    </source>
</evidence>
<dbReference type="GO" id="GO:0035870">
    <property type="term" value="F:dITP diphosphatase activity"/>
    <property type="evidence" value="ECO:0007669"/>
    <property type="project" value="UniProtKB-UniRule"/>
</dbReference>
<dbReference type="HAMAP" id="MF_01405">
    <property type="entry name" value="Non_canon_purine_NTPase"/>
    <property type="match status" value="1"/>
</dbReference>
<dbReference type="Pfam" id="PF01725">
    <property type="entry name" value="Ham1p_like"/>
    <property type="match status" value="1"/>
</dbReference>
<dbReference type="GO" id="GO:0046872">
    <property type="term" value="F:metal ion binding"/>
    <property type="evidence" value="ECO:0007669"/>
    <property type="project" value="UniProtKB-KW"/>
</dbReference>
<dbReference type="FunFam" id="3.90.950.10:FF:000001">
    <property type="entry name" value="dITP/XTP pyrophosphatase"/>
    <property type="match status" value="1"/>
</dbReference>
<organism evidence="12">
    <name type="scientific">uncultured Desulfobacterium sp</name>
    <dbReference type="NCBI Taxonomy" id="201089"/>
    <lineage>
        <taxon>Bacteria</taxon>
        <taxon>Pseudomonadati</taxon>
        <taxon>Thermodesulfobacteriota</taxon>
        <taxon>Desulfobacteria</taxon>
        <taxon>Desulfobacterales</taxon>
        <taxon>Desulfobacteriaceae</taxon>
        <taxon>Desulfobacterium</taxon>
        <taxon>environmental samples</taxon>
    </lineage>
</organism>
<evidence type="ECO:0000256" key="2">
    <source>
        <dbReference type="ARBA" id="ARBA00011738"/>
    </source>
</evidence>
<evidence type="ECO:0000256" key="3">
    <source>
        <dbReference type="ARBA" id="ARBA00022723"/>
    </source>
</evidence>
<dbReference type="InterPro" id="IPR002637">
    <property type="entry name" value="RdgB/HAM1"/>
</dbReference>
<keyword evidence="3 10" id="KW-0479">Metal-binding</keyword>
<dbReference type="EMBL" id="FR695864">
    <property type="protein sequence ID" value="CBX26727.1"/>
    <property type="molecule type" value="Genomic_DNA"/>
</dbReference>
<dbReference type="GO" id="GO:0000166">
    <property type="term" value="F:nucleotide binding"/>
    <property type="evidence" value="ECO:0007669"/>
    <property type="project" value="UniProtKB-KW"/>
</dbReference>
<comment type="function">
    <text evidence="10">Pyrophosphatase that catalyzes the hydrolysis of nucleoside triphosphates to their monophosphate derivatives, with a high preference for the non-canonical purine nucleotides XTP (xanthosine triphosphate), dITP (deoxyinosine triphosphate) and ITP. Seems to function as a house-cleaning enzyme that removes non-canonical purine nucleotides from the nucleotide pool, thus preventing their incorporation into DNA/RNA and avoiding chromosomal lesions.</text>
</comment>
<dbReference type="InterPro" id="IPR029001">
    <property type="entry name" value="ITPase-like_fam"/>
</dbReference>
<gene>
    <name evidence="12" type="ORF">N47_A07560</name>
</gene>
<dbReference type="EC" id="3.6.1.66" evidence="10"/>
<dbReference type="GO" id="GO:0009117">
    <property type="term" value="P:nucleotide metabolic process"/>
    <property type="evidence" value="ECO:0007669"/>
    <property type="project" value="UniProtKB-KW"/>
</dbReference>
<comment type="similarity">
    <text evidence="1 10 11">Belongs to the HAM1 NTPase family.</text>
</comment>
<comment type="subunit">
    <text evidence="2 10">Homodimer.</text>
</comment>
<sequence>MDNLITLVIATRNNGKTAEIADLFKDHPVIIKNLSDFGPISIIEEDGKTFDENAYKKASFAARALGFPALADDSGLLVEALSGAPGVFSARYAGENATDEQRCLKLLSGMKGETNRKAAFECVISVAVPSGFALTYEGRCEGIITEELSGTNGFGYDPIFYYPPLGKTFAEMSMDEKSSVSHRGNALNELKNEFAKVLIWIQQNMLKQDKFKIMPGCEKIDIEIL</sequence>
<evidence type="ECO:0000256" key="11">
    <source>
        <dbReference type="RuleBase" id="RU003781"/>
    </source>
</evidence>
<evidence type="ECO:0000256" key="8">
    <source>
        <dbReference type="ARBA" id="ARBA00051875"/>
    </source>
</evidence>
<evidence type="ECO:0000256" key="9">
    <source>
        <dbReference type="ARBA" id="ARBA00052017"/>
    </source>
</evidence>
<dbReference type="NCBIfam" id="TIGR00042">
    <property type="entry name" value="RdgB/HAM1 family non-canonical purine NTP pyrophosphatase"/>
    <property type="match status" value="1"/>
</dbReference>
<dbReference type="CDD" id="cd00515">
    <property type="entry name" value="HAM1"/>
    <property type="match status" value="1"/>
</dbReference>
<proteinExistence type="inferred from homology"/>
<dbReference type="GO" id="GO:0036220">
    <property type="term" value="F:ITP diphosphatase activity"/>
    <property type="evidence" value="ECO:0007669"/>
    <property type="project" value="UniProtKB-UniRule"/>
</dbReference>
<name>E1Y833_9BACT</name>
<evidence type="ECO:0000256" key="6">
    <source>
        <dbReference type="ARBA" id="ARBA00022842"/>
    </source>
</evidence>
<feature type="binding site" evidence="10">
    <location>
        <position position="74"/>
    </location>
    <ligand>
        <name>substrate</name>
    </ligand>
</feature>
<feature type="binding site" evidence="10">
    <location>
        <position position="177"/>
    </location>
    <ligand>
        <name>substrate</name>
    </ligand>
</feature>
<dbReference type="PANTHER" id="PTHR11067:SF9">
    <property type="entry name" value="INOSINE TRIPHOSPHATE PYROPHOSPHATASE"/>
    <property type="match status" value="1"/>
</dbReference>